<reference evidence="2 3" key="1">
    <citation type="journal article" date="2019" name="ISME J.">
        <title>Candidatus Macondimonas diazotrophica, a novel gammaproteobacterial genus dominating crude-oil-contaminated coastal sediments.</title>
        <authorList>
            <person name="Karthikeyan S."/>
            <person name="Konstantinidis K."/>
        </authorList>
    </citation>
    <scope>NUCLEOTIDE SEQUENCE [LARGE SCALE GENOMIC DNA]</scope>
    <source>
        <strain evidence="2 3">KTK01</strain>
    </source>
</reference>
<keyword evidence="1" id="KW-0812">Transmembrane</keyword>
<protein>
    <submittedName>
        <fullName evidence="2">Uncharacterized protein</fullName>
    </submittedName>
</protein>
<evidence type="ECO:0000313" key="2">
    <source>
        <dbReference type="EMBL" id="TFZ83266.1"/>
    </source>
</evidence>
<accession>A0A4Z0FA02</accession>
<comment type="caution">
    <text evidence="2">The sequence shown here is derived from an EMBL/GenBank/DDBJ whole genome shotgun (WGS) entry which is preliminary data.</text>
</comment>
<organism evidence="2 3">
    <name type="scientific">Candidatus Macondimonas diazotrophica</name>
    <dbReference type="NCBI Taxonomy" id="2305248"/>
    <lineage>
        <taxon>Bacteria</taxon>
        <taxon>Pseudomonadati</taxon>
        <taxon>Pseudomonadota</taxon>
        <taxon>Gammaproteobacteria</taxon>
        <taxon>Chromatiales</taxon>
        <taxon>Ectothiorhodospiraceae</taxon>
        <taxon>Candidatus Macondimonas</taxon>
    </lineage>
</organism>
<dbReference type="RefSeq" id="WP_135281146.1">
    <property type="nucleotide sequence ID" value="NZ_SRIO01000004.1"/>
</dbReference>
<sequence length="144" mass="15724">MTRGWSSQSLRAMGWAIAAYFAAMVISSVALSGLTRLYLGVRGWDDAQIHDFLTRQFQSYPQMVLAILPGVSAAGAAGYTVANRVTALEYWHALGIALLTALIFTGPVMTRLPLWYTLMTVTLSVVAALFGASFPKRYRMTSNP</sequence>
<evidence type="ECO:0000256" key="1">
    <source>
        <dbReference type="SAM" id="Phobius"/>
    </source>
</evidence>
<name>A0A4Z0FA02_9GAMM</name>
<dbReference type="Proteomes" id="UP000297890">
    <property type="component" value="Unassembled WGS sequence"/>
</dbReference>
<proteinExistence type="predicted"/>
<feature type="transmembrane region" description="Helical" evidence="1">
    <location>
        <begin position="114"/>
        <end position="134"/>
    </location>
</feature>
<dbReference type="AlphaFoldDB" id="A0A4Z0FA02"/>
<evidence type="ECO:0000313" key="3">
    <source>
        <dbReference type="Proteomes" id="UP000297890"/>
    </source>
</evidence>
<feature type="transmembrane region" description="Helical" evidence="1">
    <location>
        <begin position="88"/>
        <end position="108"/>
    </location>
</feature>
<dbReference type="EMBL" id="SRIO01000004">
    <property type="protein sequence ID" value="TFZ83266.1"/>
    <property type="molecule type" value="Genomic_DNA"/>
</dbReference>
<keyword evidence="1" id="KW-0472">Membrane</keyword>
<keyword evidence="1" id="KW-1133">Transmembrane helix</keyword>
<feature type="transmembrane region" description="Helical" evidence="1">
    <location>
        <begin position="12"/>
        <end position="39"/>
    </location>
</feature>
<gene>
    <name evidence="2" type="ORF">E4680_04235</name>
</gene>
<feature type="transmembrane region" description="Helical" evidence="1">
    <location>
        <begin position="59"/>
        <end position="81"/>
    </location>
</feature>
<keyword evidence="3" id="KW-1185">Reference proteome</keyword>